<keyword evidence="4" id="KW-1185">Reference proteome</keyword>
<keyword evidence="2" id="KW-0472">Membrane</keyword>
<evidence type="ECO:0000313" key="3">
    <source>
        <dbReference type="EMBL" id="KAL1116279.1"/>
    </source>
</evidence>
<reference evidence="3 4" key="1">
    <citation type="submission" date="2024-07" db="EMBL/GenBank/DDBJ databases">
        <title>Chromosome-level genome assembly of the water stick insect Ranatra chinensis (Heteroptera: Nepidae).</title>
        <authorList>
            <person name="Liu X."/>
        </authorList>
    </citation>
    <scope>NUCLEOTIDE SEQUENCE [LARGE SCALE GENOMIC DNA]</scope>
    <source>
        <strain evidence="3">Cailab_2021Rc</strain>
        <tissue evidence="3">Muscle</tissue>
    </source>
</reference>
<evidence type="ECO:0000256" key="1">
    <source>
        <dbReference type="SAM" id="MobiDB-lite"/>
    </source>
</evidence>
<gene>
    <name evidence="3" type="ORF">AAG570_005774</name>
</gene>
<organism evidence="3 4">
    <name type="scientific">Ranatra chinensis</name>
    <dbReference type="NCBI Taxonomy" id="642074"/>
    <lineage>
        <taxon>Eukaryota</taxon>
        <taxon>Metazoa</taxon>
        <taxon>Ecdysozoa</taxon>
        <taxon>Arthropoda</taxon>
        <taxon>Hexapoda</taxon>
        <taxon>Insecta</taxon>
        <taxon>Pterygota</taxon>
        <taxon>Neoptera</taxon>
        <taxon>Paraneoptera</taxon>
        <taxon>Hemiptera</taxon>
        <taxon>Heteroptera</taxon>
        <taxon>Panheteroptera</taxon>
        <taxon>Nepomorpha</taxon>
        <taxon>Nepidae</taxon>
        <taxon>Ranatrinae</taxon>
        <taxon>Ranatra</taxon>
    </lineage>
</organism>
<keyword evidence="2" id="KW-0812">Transmembrane</keyword>
<evidence type="ECO:0000256" key="2">
    <source>
        <dbReference type="SAM" id="Phobius"/>
    </source>
</evidence>
<feature type="region of interest" description="Disordered" evidence="1">
    <location>
        <begin position="1"/>
        <end position="24"/>
    </location>
</feature>
<feature type="transmembrane region" description="Helical" evidence="2">
    <location>
        <begin position="230"/>
        <end position="251"/>
    </location>
</feature>
<protein>
    <submittedName>
        <fullName evidence="3">Uncharacterized protein</fullName>
    </submittedName>
</protein>
<accession>A0ABD0YK63</accession>
<proteinExistence type="predicted"/>
<dbReference type="AlphaFoldDB" id="A0ABD0YK63"/>
<keyword evidence="2" id="KW-1133">Transmembrane helix</keyword>
<dbReference type="Proteomes" id="UP001558652">
    <property type="component" value="Unassembled WGS sequence"/>
</dbReference>
<sequence>MATKRQNKKQETTEIDCEAPGEMKSMGGGKSLAAVLEFPGTAVIVRELATPRMALSDGIAQLKHLRQFLSYIQPHEFPIGMQKILVELPETGKRREPNETCWAPVAQRNTFGAAMIISDEAQTAAASKPIVTTKSALQEASPGQFRVLLTSDVGGEQPKRGQNYYREEFDAHPGPVKIVVKLHQAKCSVRLIRGALEETPSLRYGRFLNDPVTSAVGRLLQFARALQVEAGFICCMVVCIGVALIAPGVALGRLCYRATSQVPLPAPGCIGNCKRRTLVFFTEILLVLLL</sequence>
<dbReference type="EMBL" id="JBFDAA010000018">
    <property type="protein sequence ID" value="KAL1116279.1"/>
    <property type="molecule type" value="Genomic_DNA"/>
</dbReference>
<comment type="caution">
    <text evidence="3">The sequence shown here is derived from an EMBL/GenBank/DDBJ whole genome shotgun (WGS) entry which is preliminary data.</text>
</comment>
<evidence type="ECO:0000313" key="4">
    <source>
        <dbReference type="Proteomes" id="UP001558652"/>
    </source>
</evidence>
<name>A0ABD0YK63_9HEMI</name>